<organism evidence="9">
    <name type="scientific">Sinocyclocheilus rhinocerous</name>
    <dbReference type="NCBI Taxonomy" id="307959"/>
    <lineage>
        <taxon>Eukaryota</taxon>
        <taxon>Metazoa</taxon>
        <taxon>Chordata</taxon>
        <taxon>Craniata</taxon>
        <taxon>Vertebrata</taxon>
        <taxon>Euteleostomi</taxon>
        <taxon>Actinopterygii</taxon>
        <taxon>Neopterygii</taxon>
        <taxon>Teleostei</taxon>
        <taxon>Ostariophysi</taxon>
        <taxon>Cypriniformes</taxon>
        <taxon>Cyprinidae</taxon>
        <taxon>Cyprininae</taxon>
        <taxon>Sinocyclocheilus</taxon>
    </lineage>
</organism>
<dbReference type="PRINTS" id="PR00783">
    <property type="entry name" value="MINTRINSICP"/>
</dbReference>
<name>A0A7D3U2W9_9TELE</name>
<accession>A0A7D3U2W9</accession>
<keyword evidence="5 8" id="KW-1133">Transmembrane helix</keyword>
<evidence type="ECO:0000256" key="2">
    <source>
        <dbReference type="ARBA" id="ARBA00006175"/>
    </source>
</evidence>
<feature type="transmembrane region" description="Helical" evidence="8">
    <location>
        <begin position="46"/>
        <end position="66"/>
    </location>
</feature>
<dbReference type="Gene3D" id="1.20.1080.10">
    <property type="entry name" value="Glycerol uptake facilitator protein"/>
    <property type="match status" value="2"/>
</dbReference>
<keyword evidence="3 7" id="KW-0813">Transport</keyword>
<dbReference type="Pfam" id="PF00230">
    <property type="entry name" value="MIP"/>
    <property type="match status" value="2"/>
</dbReference>
<dbReference type="AlphaFoldDB" id="A0A7D3U2W9"/>
<keyword evidence="6 8" id="KW-0472">Membrane</keyword>
<sequence length="223" mass="23612">MAIKEELRSRQFWQGILAETLGSLVFVSAVLGSLVPGPDGASPGPIYPALAAGMATVVLGYCFGEISGAQVNPAVTVALLAMRKVDVLRAVVYLLAQCLGGILAAGLMYLSLPLKSTAQNFINKVGRFSGASLNPARSLGPAIILGYWEHHWVYWIGPILGAVLAGVSHEFIFAPSASRQKLVACLTCKDIEIVETASVSRSSLSTVTQSAMRNKQSNKLEHS</sequence>
<feature type="transmembrane region" description="Helical" evidence="8">
    <location>
        <begin position="87"/>
        <end position="110"/>
    </location>
</feature>
<protein>
    <submittedName>
        <fullName evidence="9">Aquaporin 14</fullName>
    </submittedName>
</protein>
<evidence type="ECO:0000256" key="7">
    <source>
        <dbReference type="RuleBase" id="RU000477"/>
    </source>
</evidence>
<proteinExistence type="inferred from homology"/>
<evidence type="ECO:0000256" key="5">
    <source>
        <dbReference type="ARBA" id="ARBA00022989"/>
    </source>
</evidence>
<gene>
    <name evidence="9" type="primary">Aqp14_2</name>
</gene>
<keyword evidence="4 7" id="KW-0812">Transmembrane</keyword>
<dbReference type="InterPro" id="IPR034294">
    <property type="entry name" value="Aquaporin_transptr"/>
</dbReference>
<dbReference type="SUPFAM" id="SSF81338">
    <property type="entry name" value="Aquaporin-like"/>
    <property type="match status" value="1"/>
</dbReference>
<dbReference type="GO" id="GO:0005886">
    <property type="term" value="C:plasma membrane"/>
    <property type="evidence" value="ECO:0007669"/>
    <property type="project" value="TreeGrafter"/>
</dbReference>
<feature type="transmembrane region" description="Helical" evidence="8">
    <location>
        <begin position="152"/>
        <end position="173"/>
    </location>
</feature>
<comment type="subcellular location">
    <subcellularLocation>
        <location evidence="1">Membrane</location>
        <topology evidence="1">Multi-pass membrane protein</topology>
    </subcellularLocation>
</comment>
<reference evidence="9" key="1">
    <citation type="submission" date="2019-07" db="EMBL/GenBank/DDBJ databases">
        <title>The genomic landscape and function of the fourtheenth subfamily of vertebrate water channels (Aqp14).</title>
        <authorList>
            <person name="Chauvigne F."/>
            <person name="Yilmaz O."/>
            <person name="Ferre A."/>
            <person name="Fjelldal P.G."/>
            <person name="Finn R.N."/>
            <person name="Cerda J."/>
        </authorList>
    </citation>
    <scope>NUCLEOTIDE SEQUENCE</scope>
</reference>
<evidence type="ECO:0000256" key="8">
    <source>
        <dbReference type="SAM" id="Phobius"/>
    </source>
</evidence>
<dbReference type="PROSITE" id="PS00221">
    <property type="entry name" value="MIP"/>
    <property type="match status" value="1"/>
</dbReference>
<dbReference type="PANTHER" id="PTHR19139:SF177">
    <property type="entry name" value="AQUAPORIN 14"/>
    <property type="match status" value="1"/>
</dbReference>
<evidence type="ECO:0000256" key="1">
    <source>
        <dbReference type="ARBA" id="ARBA00004141"/>
    </source>
</evidence>
<dbReference type="InterPro" id="IPR000425">
    <property type="entry name" value="MIP"/>
</dbReference>
<evidence type="ECO:0000256" key="4">
    <source>
        <dbReference type="ARBA" id="ARBA00022692"/>
    </source>
</evidence>
<dbReference type="GO" id="GO:0015250">
    <property type="term" value="F:water channel activity"/>
    <property type="evidence" value="ECO:0007669"/>
    <property type="project" value="TreeGrafter"/>
</dbReference>
<dbReference type="InterPro" id="IPR023271">
    <property type="entry name" value="Aquaporin-like"/>
</dbReference>
<evidence type="ECO:0000256" key="3">
    <source>
        <dbReference type="ARBA" id="ARBA00022448"/>
    </source>
</evidence>
<evidence type="ECO:0000256" key="6">
    <source>
        <dbReference type="ARBA" id="ARBA00023136"/>
    </source>
</evidence>
<feature type="transmembrane region" description="Helical" evidence="8">
    <location>
        <begin position="12"/>
        <end position="34"/>
    </location>
</feature>
<evidence type="ECO:0000313" key="9">
    <source>
        <dbReference type="EMBL" id="QKE23160.1"/>
    </source>
</evidence>
<dbReference type="EMBL" id="MN168476">
    <property type="protein sequence ID" value="QKE23160.1"/>
    <property type="molecule type" value="Genomic_DNA"/>
</dbReference>
<comment type="similarity">
    <text evidence="2 7">Belongs to the MIP/aquaporin (TC 1.A.8) family.</text>
</comment>
<dbReference type="PANTHER" id="PTHR19139">
    <property type="entry name" value="AQUAPORIN TRANSPORTER"/>
    <property type="match status" value="1"/>
</dbReference>
<dbReference type="InterPro" id="IPR022357">
    <property type="entry name" value="MIP_CS"/>
</dbReference>